<dbReference type="RefSeq" id="WP_100507386.1">
    <property type="nucleotide sequence ID" value="NZ_CADILE010000022.1"/>
</dbReference>
<accession>A0A2M9H623</accession>
<reference evidence="1 2" key="1">
    <citation type="submission" date="2020-04" db="EMBL/GenBank/DDBJ databases">
        <authorList>
            <person name="De Canck E."/>
        </authorList>
    </citation>
    <scope>NUCLEOTIDE SEQUENCE [LARGE SCALE GENOMIC DNA]</scope>
    <source>
        <strain evidence="1 2">LMG 3328</strain>
    </source>
</reference>
<dbReference type="EMBL" id="CADILE010000022">
    <property type="protein sequence ID" value="CAB3921699.1"/>
    <property type="molecule type" value="Genomic_DNA"/>
</dbReference>
<evidence type="ECO:0008006" key="3">
    <source>
        <dbReference type="Google" id="ProtNLM"/>
    </source>
</evidence>
<gene>
    <name evidence="1" type="ORF">LMG3328_05435</name>
</gene>
<organism evidence="1 2">
    <name type="scientific">Achromobacter ruhlandii</name>
    <dbReference type="NCBI Taxonomy" id="72557"/>
    <lineage>
        <taxon>Bacteria</taxon>
        <taxon>Pseudomonadati</taxon>
        <taxon>Pseudomonadota</taxon>
        <taxon>Betaproteobacteria</taxon>
        <taxon>Burkholderiales</taxon>
        <taxon>Alcaligenaceae</taxon>
        <taxon>Achromobacter</taxon>
    </lineage>
</organism>
<protein>
    <recommendedName>
        <fullName evidence="3">DUF2917 domain-containing protein</fullName>
    </recommendedName>
</protein>
<evidence type="ECO:0000313" key="2">
    <source>
        <dbReference type="Proteomes" id="UP000494122"/>
    </source>
</evidence>
<dbReference type="Proteomes" id="UP000494122">
    <property type="component" value="Unassembled WGS sequence"/>
</dbReference>
<sequence length="126" mass="13460">MALFSAPDPHSQRFDLPSGASRQLRLRGGATVICVSGCVLVAEPAYRSELPPGTYLPPPTRLHAGESFFLPERGTLTVTALGKAQLICLEAPGAKAWILAFARCLRRLVGKNNPPNCLGALHNISK</sequence>
<proteinExistence type="predicted"/>
<name>A0A2M9H623_9BURK</name>
<dbReference type="AlphaFoldDB" id="A0A2M9H623"/>
<evidence type="ECO:0000313" key="1">
    <source>
        <dbReference type="EMBL" id="CAB3921699.1"/>
    </source>
</evidence>